<dbReference type="Proteomes" id="UP000887023">
    <property type="component" value="Chromosome"/>
</dbReference>
<keyword evidence="1" id="KW-0472">Membrane</keyword>
<gene>
    <name evidence="3" type="ORF">KV203_10700</name>
</gene>
<evidence type="ECO:0000259" key="2">
    <source>
        <dbReference type="Pfam" id="PF08378"/>
    </source>
</evidence>
<organism evidence="3 4">
    <name type="scientific">Skermania pinensis</name>
    <dbReference type="NCBI Taxonomy" id="39122"/>
    <lineage>
        <taxon>Bacteria</taxon>
        <taxon>Bacillati</taxon>
        <taxon>Actinomycetota</taxon>
        <taxon>Actinomycetes</taxon>
        <taxon>Mycobacteriales</taxon>
        <taxon>Gordoniaceae</taxon>
        <taxon>Skermania</taxon>
    </lineage>
</organism>
<keyword evidence="4" id="KW-1185">Reference proteome</keyword>
<sequence length="290" mass="32149">MLVRIQNASMSNEERQLVDWLRSWNGESDPPGVAVVNCNVPGADKLHQVDALVWTPQACVVVEVKGFADRQHGELTPTPNGPWLVDGQPAAFTSARRNPLHAMRDDIASVHAAFTPATGDKRVAGLVFVVPADGAQLLLSETRLPTDVDVVLGDHEYRVRRYFTDLTDEPVQWSADDVARAFHELHLDSMLPTEQELAEQDFAGPVTFTRPAFQPGTAGEEPYLEPGYDAAGEPIYRRESPLMAYSPWRLYPRDAPGSKLDQAVLRILLLAGMIIAVLWTLWFLISVATW</sequence>
<proteinExistence type="predicted"/>
<dbReference type="EMBL" id="CP079105">
    <property type="protein sequence ID" value="QXQ12463.1"/>
    <property type="molecule type" value="Genomic_DNA"/>
</dbReference>
<dbReference type="Pfam" id="PF08378">
    <property type="entry name" value="NERD"/>
    <property type="match status" value="1"/>
</dbReference>
<dbReference type="InterPro" id="IPR011528">
    <property type="entry name" value="NERD"/>
</dbReference>
<feature type="domain" description="NERD" evidence="2">
    <location>
        <begin position="13"/>
        <end position="127"/>
    </location>
</feature>
<accession>A0ABX8S411</accession>
<evidence type="ECO:0000313" key="4">
    <source>
        <dbReference type="Proteomes" id="UP000887023"/>
    </source>
</evidence>
<evidence type="ECO:0000256" key="1">
    <source>
        <dbReference type="SAM" id="Phobius"/>
    </source>
</evidence>
<dbReference type="RefSeq" id="WP_169797546.1">
    <property type="nucleotide sequence ID" value="NZ_CBCRUZ010000018.1"/>
</dbReference>
<keyword evidence="1" id="KW-0812">Transmembrane</keyword>
<evidence type="ECO:0000313" key="3">
    <source>
        <dbReference type="EMBL" id="QXQ12463.1"/>
    </source>
</evidence>
<name>A0ABX8S411_9ACTN</name>
<feature type="transmembrane region" description="Helical" evidence="1">
    <location>
        <begin position="263"/>
        <end position="285"/>
    </location>
</feature>
<reference evidence="3" key="1">
    <citation type="submission" date="2021-07" db="EMBL/GenBank/DDBJ databases">
        <title>Candidatus Kaistella beijingensis sp. nov. isolated from a municipal wastewater treatment plant is involved in sludge foaming.</title>
        <authorList>
            <person name="Song Y."/>
            <person name="Liu S.-J."/>
        </authorList>
    </citation>
    <scope>NUCLEOTIDE SEQUENCE</scope>
    <source>
        <strain evidence="3">DSM 43998</strain>
    </source>
</reference>
<keyword evidence="1" id="KW-1133">Transmembrane helix</keyword>
<protein>
    <submittedName>
        <fullName evidence="3">NERD domain-containing protein</fullName>
    </submittedName>
</protein>